<feature type="transmembrane region" description="Helical" evidence="10">
    <location>
        <begin position="59"/>
        <end position="82"/>
    </location>
</feature>
<protein>
    <recommendedName>
        <fullName evidence="10">Elongation of fatty acids protein</fullName>
        <ecNumber evidence="10">2.3.1.-</ecNumber>
    </recommendedName>
</protein>
<comment type="subcellular location">
    <subcellularLocation>
        <location evidence="1">Membrane</location>
        <topology evidence="1">Multi-pass membrane protein</topology>
    </subcellularLocation>
</comment>
<keyword evidence="8 10" id="KW-0472">Membrane</keyword>
<evidence type="ECO:0000256" key="5">
    <source>
        <dbReference type="ARBA" id="ARBA00022832"/>
    </source>
</evidence>
<evidence type="ECO:0000256" key="1">
    <source>
        <dbReference type="ARBA" id="ARBA00004141"/>
    </source>
</evidence>
<dbReference type="GO" id="GO:0005789">
    <property type="term" value="C:endoplasmic reticulum membrane"/>
    <property type="evidence" value="ECO:0007669"/>
    <property type="project" value="TreeGrafter"/>
</dbReference>
<comment type="caution">
    <text evidence="10">Lacks conserved residue(s) required for the propagation of feature annotation.</text>
</comment>
<dbReference type="InterPro" id="IPR002076">
    <property type="entry name" value="ELO_fam"/>
</dbReference>
<comment type="catalytic activity">
    <reaction evidence="10">
        <text>an acyl-CoA + malonyl-CoA + H(+) = a 3-oxoacyl-CoA + CO2 + CoA</text>
        <dbReference type="Rhea" id="RHEA:50252"/>
        <dbReference type="ChEBI" id="CHEBI:15378"/>
        <dbReference type="ChEBI" id="CHEBI:16526"/>
        <dbReference type="ChEBI" id="CHEBI:57287"/>
        <dbReference type="ChEBI" id="CHEBI:57384"/>
        <dbReference type="ChEBI" id="CHEBI:58342"/>
        <dbReference type="ChEBI" id="CHEBI:90726"/>
    </reaction>
    <physiologicalReaction direction="left-to-right" evidence="10">
        <dbReference type="Rhea" id="RHEA:50253"/>
    </physiologicalReaction>
</comment>
<dbReference type="EMBL" id="KQ964460">
    <property type="protein sequence ID" value="KXN72111.1"/>
    <property type="molecule type" value="Genomic_DNA"/>
</dbReference>
<keyword evidence="6 10" id="KW-1133">Transmembrane helix</keyword>
<evidence type="ECO:0000256" key="4">
    <source>
        <dbReference type="ARBA" id="ARBA00022692"/>
    </source>
</evidence>
<accession>A0A137PB02</accession>
<dbReference type="GO" id="GO:0034625">
    <property type="term" value="P:fatty acid elongation, monounsaturated fatty acid"/>
    <property type="evidence" value="ECO:0007669"/>
    <property type="project" value="TreeGrafter"/>
</dbReference>
<sequence length="179" mass="20672">MLIDSRVDSYKDLFLGDWYPYLISIKAPIVLGISYLLVVKPWGAHNARKYKDTKPPKTGPLITLLAAVHNFALLVFSFLTFIHTAPVMKHLFQTQGVDDTLCDMGQNAWKNGLFYWGWLFYLSKYYEFIDTLIILVKGRVPMFLQTYHHTGAIFGMWILIASESNVTWIFVCLNSFIHI</sequence>
<dbReference type="GO" id="GO:0009922">
    <property type="term" value="F:fatty acid elongase activity"/>
    <property type="evidence" value="ECO:0007669"/>
    <property type="project" value="InterPro"/>
</dbReference>
<evidence type="ECO:0000256" key="6">
    <source>
        <dbReference type="ARBA" id="ARBA00022989"/>
    </source>
</evidence>
<dbReference type="GO" id="GO:0042761">
    <property type="term" value="P:very long-chain fatty acid biosynthetic process"/>
    <property type="evidence" value="ECO:0007669"/>
    <property type="project" value="TreeGrafter"/>
</dbReference>
<keyword evidence="7 10" id="KW-0443">Lipid metabolism</keyword>
<dbReference type="AlphaFoldDB" id="A0A137PB02"/>
<organism evidence="11 12">
    <name type="scientific">Conidiobolus coronatus (strain ATCC 28846 / CBS 209.66 / NRRL 28638)</name>
    <name type="common">Delacroixia coronata</name>
    <dbReference type="NCBI Taxonomy" id="796925"/>
    <lineage>
        <taxon>Eukaryota</taxon>
        <taxon>Fungi</taxon>
        <taxon>Fungi incertae sedis</taxon>
        <taxon>Zoopagomycota</taxon>
        <taxon>Entomophthoromycotina</taxon>
        <taxon>Entomophthoromycetes</taxon>
        <taxon>Entomophthorales</taxon>
        <taxon>Ancylistaceae</taxon>
        <taxon>Conidiobolus</taxon>
    </lineage>
</organism>
<keyword evidence="12" id="KW-1185">Reference proteome</keyword>
<proteinExistence type="inferred from homology"/>
<dbReference type="GO" id="GO:0034626">
    <property type="term" value="P:fatty acid elongation, polyunsaturated fatty acid"/>
    <property type="evidence" value="ECO:0007669"/>
    <property type="project" value="TreeGrafter"/>
</dbReference>
<feature type="transmembrane region" description="Helical" evidence="10">
    <location>
        <begin position="18"/>
        <end position="38"/>
    </location>
</feature>
<dbReference type="GO" id="GO:0019367">
    <property type="term" value="P:fatty acid elongation, saturated fatty acid"/>
    <property type="evidence" value="ECO:0007669"/>
    <property type="project" value="TreeGrafter"/>
</dbReference>
<evidence type="ECO:0000256" key="8">
    <source>
        <dbReference type="ARBA" id="ARBA00023136"/>
    </source>
</evidence>
<feature type="transmembrane region" description="Helical" evidence="10">
    <location>
        <begin position="157"/>
        <end position="177"/>
    </location>
</feature>
<keyword evidence="4 10" id="KW-0812">Transmembrane</keyword>
<gene>
    <name evidence="11" type="ORF">CONCODRAFT_48051</name>
</gene>
<evidence type="ECO:0000256" key="9">
    <source>
        <dbReference type="ARBA" id="ARBA00023160"/>
    </source>
</evidence>
<keyword evidence="5 10" id="KW-0276">Fatty acid metabolism</keyword>
<evidence type="ECO:0000256" key="3">
    <source>
        <dbReference type="ARBA" id="ARBA00022679"/>
    </source>
</evidence>
<dbReference type="GO" id="GO:0030148">
    <property type="term" value="P:sphingolipid biosynthetic process"/>
    <property type="evidence" value="ECO:0007669"/>
    <property type="project" value="TreeGrafter"/>
</dbReference>
<comment type="similarity">
    <text evidence="10">Belongs to the ELO family.</text>
</comment>
<keyword evidence="9 10" id="KW-0275">Fatty acid biosynthesis</keyword>
<dbReference type="PANTHER" id="PTHR11157">
    <property type="entry name" value="FATTY ACID ACYL TRANSFERASE-RELATED"/>
    <property type="match status" value="1"/>
</dbReference>
<evidence type="ECO:0000256" key="10">
    <source>
        <dbReference type="RuleBase" id="RU361115"/>
    </source>
</evidence>
<reference evidence="11 12" key="1">
    <citation type="journal article" date="2015" name="Genome Biol. Evol.">
        <title>Phylogenomic analyses indicate that early fungi evolved digesting cell walls of algal ancestors of land plants.</title>
        <authorList>
            <person name="Chang Y."/>
            <person name="Wang S."/>
            <person name="Sekimoto S."/>
            <person name="Aerts A.L."/>
            <person name="Choi C."/>
            <person name="Clum A."/>
            <person name="LaButti K.M."/>
            <person name="Lindquist E.A."/>
            <person name="Yee Ngan C."/>
            <person name="Ohm R.A."/>
            <person name="Salamov A.A."/>
            <person name="Grigoriev I.V."/>
            <person name="Spatafora J.W."/>
            <person name="Berbee M.L."/>
        </authorList>
    </citation>
    <scope>NUCLEOTIDE SEQUENCE [LARGE SCALE GENOMIC DNA]</scope>
    <source>
        <strain evidence="11 12">NRRL 28638</strain>
    </source>
</reference>
<evidence type="ECO:0000313" key="11">
    <source>
        <dbReference type="EMBL" id="KXN72111.1"/>
    </source>
</evidence>
<dbReference type="Proteomes" id="UP000070444">
    <property type="component" value="Unassembled WGS sequence"/>
</dbReference>
<dbReference type="OrthoDB" id="10259681at2759"/>
<dbReference type="STRING" id="796925.A0A137PB02"/>
<evidence type="ECO:0000256" key="7">
    <source>
        <dbReference type="ARBA" id="ARBA00023098"/>
    </source>
</evidence>
<evidence type="ECO:0000256" key="2">
    <source>
        <dbReference type="ARBA" id="ARBA00022516"/>
    </source>
</evidence>
<keyword evidence="3 10" id="KW-0808">Transferase</keyword>
<dbReference type="EC" id="2.3.1.-" evidence="10"/>
<name>A0A137PB02_CONC2</name>
<feature type="transmembrane region" description="Helical" evidence="10">
    <location>
        <begin position="113"/>
        <end position="136"/>
    </location>
</feature>
<dbReference type="PANTHER" id="PTHR11157:SF169">
    <property type="entry name" value="ELONGATION OF FATTY ACIDS PROTEIN"/>
    <property type="match status" value="1"/>
</dbReference>
<evidence type="ECO:0000313" key="12">
    <source>
        <dbReference type="Proteomes" id="UP000070444"/>
    </source>
</evidence>
<dbReference type="Pfam" id="PF01151">
    <property type="entry name" value="ELO"/>
    <property type="match status" value="1"/>
</dbReference>
<keyword evidence="2 10" id="KW-0444">Lipid biosynthesis</keyword>